<name>A0ABZ0S827_9GAMM</name>
<organism evidence="1 2">
    <name type="scientific">Thiorhodovibrio winogradskyi</name>
    <dbReference type="NCBI Taxonomy" id="77007"/>
    <lineage>
        <taxon>Bacteria</taxon>
        <taxon>Pseudomonadati</taxon>
        <taxon>Pseudomonadota</taxon>
        <taxon>Gammaproteobacteria</taxon>
        <taxon>Chromatiales</taxon>
        <taxon>Chromatiaceae</taxon>
        <taxon>Thiorhodovibrio</taxon>
    </lineage>
</organism>
<proteinExistence type="predicted"/>
<gene>
    <name evidence="1" type="ORF">Thiowin_01639</name>
</gene>
<reference evidence="1 2" key="1">
    <citation type="journal article" date="2023" name="Microorganisms">
        <title>Thiorhodovibrio frisius and Trv. litoralis spp. nov., Two Novel Members from a Clade of Fastidious Purple Sulfur Bacteria That Exhibit Unique Red-Shifted Light-Harvesting Capabilities.</title>
        <authorList>
            <person name="Methner A."/>
            <person name="Kuzyk S.B."/>
            <person name="Petersen J."/>
            <person name="Bauer S."/>
            <person name="Brinkmann H."/>
            <person name="Sichau K."/>
            <person name="Wanner G."/>
            <person name="Wolf J."/>
            <person name="Neumann-Schaal M."/>
            <person name="Henke P."/>
            <person name="Tank M."/>
            <person name="Sproer C."/>
            <person name="Bunk B."/>
            <person name="Overmann J."/>
        </authorList>
    </citation>
    <scope>NUCLEOTIDE SEQUENCE [LARGE SCALE GENOMIC DNA]</scope>
    <source>
        <strain evidence="1 2">DSM 6702</strain>
    </source>
</reference>
<dbReference type="EMBL" id="CP121472">
    <property type="protein sequence ID" value="WPL16672.1"/>
    <property type="molecule type" value="Genomic_DNA"/>
</dbReference>
<evidence type="ECO:0000313" key="1">
    <source>
        <dbReference type="EMBL" id="WPL16672.1"/>
    </source>
</evidence>
<evidence type="ECO:0000313" key="2">
    <source>
        <dbReference type="Proteomes" id="UP001432180"/>
    </source>
</evidence>
<keyword evidence="2" id="KW-1185">Reference proteome</keyword>
<protein>
    <submittedName>
        <fullName evidence="1">Uncharacterized protein</fullName>
    </submittedName>
</protein>
<sequence length="175" mass="19098">MRRTLSAGEDAQAACSANSMPEAKVGIGTEIFQVPKLRNGDSGDIPHFFLLAVRSRITHCRNRQHCSLRTPSDCGYGVEQQRFAKATWAGEKGILALRDQPKSMGGLVHIIMTLLANLTEGRDADGEFLRLHGAIIALERVMIGKTSTPIDARLLPDRSQLAPSFLTRQFGAELA</sequence>
<dbReference type="Proteomes" id="UP001432180">
    <property type="component" value="Chromosome"/>
</dbReference>
<accession>A0ABZ0S827</accession>